<evidence type="ECO:0000259" key="5">
    <source>
        <dbReference type="Pfam" id="PF07687"/>
    </source>
</evidence>
<protein>
    <submittedName>
        <fullName evidence="6">Peptidase M20</fullName>
    </submittedName>
</protein>
<sequence>MRKYFFFFLFSFLIDGFVSAQSREVLTIREYGTKNAGNIINEFAEFLSFPNVAANPAGQQQTAAFLMTMMSKRGIQKVQLLNASTAGAPPAVYGEVIVPGAKQTLIFYAHYDGQPVNPAQWAKGLDPFQPKLFSKAIDKGGLPIPFPTDGSYTNDWRIYARGAADDKAGVDAILNAYDAIRKSKLTPGCNLKFFFEGEEEAGSPHLNEILEKYRSLLQSDLWIICDGPVHQSGKKQIVFGVRGDTHLDLTVYASKRPLHSGHYGNWAPNPAMMLAKLLASMKDENGRVTIKGFYDDVIPLSPSERKALEEVPSVDTQMEKELGISAVEMQGVTLSEAINQPSLNINGMQSGNVGKMASNQIPTFATAVLDLRLVLGNDWKRQQQKVIDHIKAQGYYITDSEPTDNEREKYAKIIKVIPGQDGINAQRTSMDLPIIQKVIAAVKATSKEQIVLQPTMGGSLPLFLFEKYLNAKTVTVPIANHDNNQHAENENIRIGNLFDGIETMASLMLIK</sequence>
<dbReference type="OrthoDB" id="9761532at2"/>
<evidence type="ECO:0000256" key="3">
    <source>
        <dbReference type="ARBA" id="ARBA00022801"/>
    </source>
</evidence>
<dbReference type="PATRIC" id="fig|1492898.3.peg.3934"/>
<dbReference type="RefSeq" id="WP_066406287.1">
    <property type="nucleotide sequence ID" value="NZ_CP011390.1"/>
</dbReference>
<feature type="signal peptide" evidence="4">
    <location>
        <begin position="1"/>
        <end position="20"/>
    </location>
</feature>
<dbReference type="PANTHER" id="PTHR43270:SF8">
    <property type="entry name" value="DI- AND TRIPEPTIDASE DUG2-RELATED"/>
    <property type="match status" value="1"/>
</dbReference>
<dbReference type="GO" id="GO:0046872">
    <property type="term" value="F:metal ion binding"/>
    <property type="evidence" value="ECO:0007669"/>
    <property type="project" value="UniProtKB-KW"/>
</dbReference>
<feature type="domain" description="Peptidase M20 dimerisation" evidence="5">
    <location>
        <begin position="250"/>
        <end position="393"/>
    </location>
</feature>
<dbReference type="AlphaFoldDB" id="A0A172TYJ9"/>
<dbReference type="Pfam" id="PF07687">
    <property type="entry name" value="M20_dimer"/>
    <property type="match status" value="1"/>
</dbReference>
<dbReference type="PANTHER" id="PTHR43270">
    <property type="entry name" value="BETA-ALA-HIS DIPEPTIDASE"/>
    <property type="match status" value="1"/>
</dbReference>
<feature type="chain" id="PRO_5008001400" evidence="4">
    <location>
        <begin position="21"/>
        <end position="511"/>
    </location>
</feature>
<organism evidence="6 7">
    <name type="scientific">Flavisolibacter tropicus</name>
    <dbReference type="NCBI Taxonomy" id="1492898"/>
    <lineage>
        <taxon>Bacteria</taxon>
        <taxon>Pseudomonadati</taxon>
        <taxon>Bacteroidota</taxon>
        <taxon>Chitinophagia</taxon>
        <taxon>Chitinophagales</taxon>
        <taxon>Chitinophagaceae</taxon>
        <taxon>Flavisolibacter</taxon>
    </lineage>
</organism>
<reference evidence="6 7" key="2">
    <citation type="journal article" date="2016" name="Int. J. Syst. Evol. Microbiol.">
        <title>Flavisolibacter tropicus sp. nov., isolated from tropical soil.</title>
        <authorList>
            <person name="Lee J.J."/>
            <person name="Kang M.S."/>
            <person name="Kim G.S."/>
            <person name="Lee C.S."/>
            <person name="Lim S."/>
            <person name="Lee J."/>
            <person name="Roh S.H."/>
            <person name="Kang H."/>
            <person name="Ha J.M."/>
            <person name="Bae S."/>
            <person name="Jung H.Y."/>
            <person name="Kim M.K."/>
        </authorList>
    </citation>
    <scope>NUCLEOTIDE SEQUENCE [LARGE SCALE GENOMIC DNA]</scope>
    <source>
        <strain evidence="6 7">LCS9</strain>
    </source>
</reference>
<dbReference type="Gene3D" id="3.30.70.360">
    <property type="match status" value="1"/>
</dbReference>
<evidence type="ECO:0000313" key="7">
    <source>
        <dbReference type="Proteomes" id="UP000077177"/>
    </source>
</evidence>
<evidence type="ECO:0000256" key="4">
    <source>
        <dbReference type="SAM" id="SignalP"/>
    </source>
</evidence>
<gene>
    <name evidence="6" type="ORF">SY85_18095</name>
</gene>
<reference evidence="7" key="1">
    <citation type="submission" date="2015-01" db="EMBL/GenBank/DDBJ databases">
        <title>Flavisolibacter sp./LCS9/ whole genome sequencing.</title>
        <authorList>
            <person name="Kim M.K."/>
            <person name="Srinivasan S."/>
            <person name="Lee J.-J."/>
        </authorList>
    </citation>
    <scope>NUCLEOTIDE SEQUENCE [LARGE SCALE GENOMIC DNA]</scope>
    <source>
        <strain evidence="7">LCS9</strain>
    </source>
</reference>
<keyword evidence="7" id="KW-1185">Reference proteome</keyword>
<dbReference type="Pfam" id="PF01546">
    <property type="entry name" value="Peptidase_M20"/>
    <property type="match status" value="1"/>
</dbReference>
<keyword evidence="3" id="KW-0378">Hydrolase</keyword>
<dbReference type="InterPro" id="IPR051458">
    <property type="entry name" value="Cyt/Met_Dipeptidase"/>
</dbReference>
<evidence type="ECO:0000256" key="1">
    <source>
        <dbReference type="ARBA" id="ARBA00022670"/>
    </source>
</evidence>
<dbReference type="InterPro" id="IPR011650">
    <property type="entry name" value="Peptidase_M20_dimer"/>
</dbReference>
<keyword evidence="4" id="KW-0732">Signal</keyword>
<dbReference type="Gene3D" id="3.40.630.10">
    <property type="entry name" value="Zn peptidases"/>
    <property type="match status" value="1"/>
</dbReference>
<dbReference type="STRING" id="1492898.SY85_18095"/>
<keyword evidence="2" id="KW-0479">Metal-binding</keyword>
<dbReference type="KEGG" id="fla:SY85_18095"/>
<evidence type="ECO:0000256" key="2">
    <source>
        <dbReference type="ARBA" id="ARBA00022723"/>
    </source>
</evidence>
<dbReference type="Proteomes" id="UP000077177">
    <property type="component" value="Chromosome"/>
</dbReference>
<dbReference type="GO" id="GO:0006508">
    <property type="term" value="P:proteolysis"/>
    <property type="evidence" value="ECO:0007669"/>
    <property type="project" value="UniProtKB-KW"/>
</dbReference>
<keyword evidence="1" id="KW-0645">Protease</keyword>
<dbReference type="GO" id="GO:0008233">
    <property type="term" value="F:peptidase activity"/>
    <property type="evidence" value="ECO:0007669"/>
    <property type="project" value="UniProtKB-KW"/>
</dbReference>
<dbReference type="EMBL" id="CP011390">
    <property type="protein sequence ID" value="ANE52120.1"/>
    <property type="molecule type" value="Genomic_DNA"/>
</dbReference>
<evidence type="ECO:0000313" key="6">
    <source>
        <dbReference type="EMBL" id="ANE52120.1"/>
    </source>
</evidence>
<name>A0A172TYJ9_9BACT</name>
<accession>A0A172TYJ9</accession>
<dbReference type="SUPFAM" id="SSF53187">
    <property type="entry name" value="Zn-dependent exopeptidases"/>
    <property type="match status" value="1"/>
</dbReference>
<dbReference type="InterPro" id="IPR002933">
    <property type="entry name" value="Peptidase_M20"/>
</dbReference>
<proteinExistence type="predicted"/>